<evidence type="ECO:0000256" key="9">
    <source>
        <dbReference type="ARBA" id="ARBA00023118"/>
    </source>
</evidence>
<dbReference type="GO" id="GO:0051607">
    <property type="term" value="P:defense response to virus"/>
    <property type="evidence" value="ECO:0007669"/>
    <property type="project" value="UniProtKB-KW"/>
</dbReference>
<dbReference type="GO" id="GO:0005524">
    <property type="term" value="F:ATP binding"/>
    <property type="evidence" value="ECO:0007669"/>
    <property type="project" value="UniProtKB-KW"/>
</dbReference>
<dbReference type="SUPFAM" id="SSF109604">
    <property type="entry name" value="HD-domain/PDEase-like"/>
    <property type="match status" value="1"/>
</dbReference>
<dbReference type="GO" id="GO:0004518">
    <property type="term" value="F:nuclease activity"/>
    <property type="evidence" value="ECO:0007669"/>
    <property type="project" value="UniProtKB-KW"/>
</dbReference>
<organism evidence="11 12">
    <name type="scientific">Saccharomonospora viridis</name>
    <dbReference type="NCBI Taxonomy" id="1852"/>
    <lineage>
        <taxon>Bacteria</taxon>
        <taxon>Bacillati</taxon>
        <taxon>Actinomycetota</taxon>
        <taxon>Actinomycetes</taxon>
        <taxon>Pseudonocardiales</taxon>
        <taxon>Pseudonocardiaceae</taxon>
        <taxon>Saccharomonospora</taxon>
    </lineage>
</organism>
<reference evidence="11 12" key="1">
    <citation type="submission" date="2014-10" db="EMBL/GenBank/DDBJ databases">
        <title>Genome sequence of Micropolyspora internatus JCM3315.</title>
        <authorList>
            <person name="Shin S.-K."/>
            <person name="Yi H."/>
        </authorList>
    </citation>
    <scope>NUCLEOTIDE SEQUENCE [LARGE SCALE GENOMIC DNA]</scope>
    <source>
        <strain evidence="11 12">JCM 3315</strain>
    </source>
</reference>
<protein>
    <submittedName>
        <fullName evidence="11">CRISPR-associated protein Cas3</fullName>
    </submittedName>
</protein>
<dbReference type="SMART" id="SM00487">
    <property type="entry name" value="DEXDc"/>
    <property type="match status" value="1"/>
</dbReference>
<dbReference type="PANTHER" id="PTHR47963:SF9">
    <property type="entry name" value="CRISPR-ASSOCIATED ENDONUCLEASE_HELICASE CAS3"/>
    <property type="match status" value="1"/>
</dbReference>
<dbReference type="GO" id="GO:0046872">
    <property type="term" value="F:metal ion binding"/>
    <property type="evidence" value="ECO:0007669"/>
    <property type="project" value="UniProtKB-KW"/>
</dbReference>
<dbReference type="InterPro" id="IPR006474">
    <property type="entry name" value="Helicase_Cas3_CRISPR-ass_core"/>
</dbReference>
<keyword evidence="5" id="KW-0547">Nucleotide-binding</keyword>
<evidence type="ECO:0000256" key="7">
    <source>
        <dbReference type="ARBA" id="ARBA00022806"/>
    </source>
</evidence>
<keyword evidence="8" id="KW-0067">ATP-binding</keyword>
<comment type="caution">
    <text evidence="11">The sequence shown here is derived from an EMBL/GenBank/DDBJ whole genome shotgun (WGS) entry which is preliminary data.</text>
</comment>
<keyword evidence="9" id="KW-0051">Antiviral defense</keyword>
<dbReference type="GO" id="GO:0003723">
    <property type="term" value="F:RNA binding"/>
    <property type="evidence" value="ECO:0007669"/>
    <property type="project" value="TreeGrafter"/>
</dbReference>
<keyword evidence="7" id="KW-0347">Helicase</keyword>
<dbReference type="SUPFAM" id="SSF52540">
    <property type="entry name" value="P-loop containing nucleoside triphosphate hydrolases"/>
    <property type="match status" value="1"/>
</dbReference>
<dbReference type="SMART" id="SM00490">
    <property type="entry name" value="HELICc"/>
    <property type="match status" value="1"/>
</dbReference>
<dbReference type="InterPro" id="IPR006483">
    <property type="entry name" value="CRISPR-assoc_Cas3_HD"/>
</dbReference>
<evidence type="ECO:0000256" key="3">
    <source>
        <dbReference type="ARBA" id="ARBA00022722"/>
    </source>
</evidence>
<dbReference type="InterPro" id="IPR001650">
    <property type="entry name" value="Helicase_C-like"/>
</dbReference>
<dbReference type="InterPro" id="IPR050547">
    <property type="entry name" value="DEAD_box_RNA_helicases"/>
</dbReference>
<evidence type="ECO:0000259" key="10">
    <source>
        <dbReference type="PROSITE" id="PS51643"/>
    </source>
</evidence>
<dbReference type="EMBL" id="JRZE01000006">
    <property type="protein sequence ID" value="KHF42917.1"/>
    <property type="molecule type" value="Genomic_DNA"/>
</dbReference>
<dbReference type="Pfam" id="PF22590">
    <property type="entry name" value="Cas3-like_C_2"/>
    <property type="match status" value="1"/>
</dbReference>
<dbReference type="CDD" id="cd17930">
    <property type="entry name" value="DEXHc_cas3"/>
    <property type="match status" value="1"/>
</dbReference>
<accession>A0A837D5H9</accession>
<keyword evidence="6" id="KW-0378">Hydrolase</keyword>
<sequence length="943" mass="103851">MADPSEQRWLEALWGKSASRGGGRRNLLLAHMLDTAAVAECLWDRFLAPVTRRSVDEIAGGPGKGRPFFAWLCGVHDCGKAVPAFQFVDEDCARLVWDAGLQWDRHRVARQPWRHDKAGAALLRRCLPQAGWPVEQIDWVWPLVAGHHGAFPGRDALYLRPAALRAVQGASAEWLRAQEVLLRVFTEQLGYRTVAEVAPVEVPNRALQLQLAGLVVMADWIASNTTVFEGLDELAKTGIEQSRRRADRAWRELGLRGGWGTRPVPGPEAFRDRFGQDMRPAQAMIVDVARRMPDPGLMVFEAPMGEGKTKAALLAAEILAARFGADGVFVGMPTQATCDPMFSEVRGWVAATEPGLEGQVALLHGKRRLNKQWRALLEATGEAPMDDYCVPEDDAQYGMVATEEDSGAPDRLVPAEWFLGSKRGLLCPFVVGTIDQLLFAATRTKHVMLRMAGLIGKVVILDEVHACDVYMSQFLEEGLRWLGQARVPVVLLSATLPPEQRERLINAYVSAHVQPSTPEPVHPPRGYPSVTAVSVGSDGNVREPIVEHTGSWRPDQHVRVSVVDETPHQGRTAADDAENAVADLIADRLREGGCALVIRNTVDRAQATYRMLARRFGRDQVGLLHGRLHAGDRAERTEDNLGRFGPDPAKRVPPGTRWILVATSLAEQSFDVDADLLVTDLAPIDLLLQRIGRLHRHNLAHRPTPLKTPEVVVTGLCRRGAKPPWLVRQSIAIYGEYLLLRSAALVIEAEGGQWRVPSQVPELVAAVYDGKPLSVPRAWVEAEHAAYVDYQRRQEERIANAEPFRLARRGEEHSGTLEGLHVGAHREGLGEQQFQALVRDGAPSVEVALVHEGDRGYSTLSGRRLGVNGDVAAELLDEILAATVRLPQSLTTSAEENLRPLPGWHGHPWLRHTKALVLHNGRSDVLGKTVTYDSTLGLVVNPR</sequence>
<comment type="similarity">
    <text evidence="1">In the N-terminal section; belongs to the CRISPR-associated nuclease Cas3-HD family.</text>
</comment>
<dbReference type="Gene3D" id="1.10.3210.30">
    <property type="match status" value="1"/>
</dbReference>
<dbReference type="GO" id="GO:0003724">
    <property type="term" value="F:RNA helicase activity"/>
    <property type="evidence" value="ECO:0007669"/>
    <property type="project" value="TreeGrafter"/>
</dbReference>
<name>A0A837D5H9_9PSEU</name>
<evidence type="ECO:0000256" key="6">
    <source>
        <dbReference type="ARBA" id="ARBA00022801"/>
    </source>
</evidence>
<dbReference type="NCBIfam" id="TIGR01596">
    <property type="entry name" value="cas3_HD"/>
    <property type="match status" value="1"/>
</dbReference>
<evidence type="ECO:0000256" key="8">
    <source>
        <dbReference type="ARBA" id="ARBA00022840"/>
    </source>
</evidence>
<evidence type="ECO:0000256" key="5">
    <source>
        <dbReference type="ARBA" id="ARBA00022741"/>
    </source>
</evidence>
<dbReference type="Gene3D" id="3.40.50.300">
    <property type="entry name" value="P-loop containing nucleotide triphosphate hydrolases"/>
    <property type="match status" value="2"/>
</dbReference>
<dbReference type="AlphaFoldDB" id="A0A837D5H9"/>
<dbReference type="PANTHER" id="PTHR47963">
    <property type="entry name" value="DEAD-BOX ATP-DEPENDENT RNA HELICASE 47, MITOCHONDRIAL"/>
    <property type="match status" value="1"/>
</dbReference>
<dbReference type="Proteomes" id="UP000030848">
    <property type="component" value="Unassembled WGS sequence"/>
</dbReference>
<keyword evidence="3" id="KW-0540">Nuclease</keyword>
<dbReference type="InterPro" id="IPR041372">
    <property type="entry name" value="Cas3_C"/>
</dbReference>
<feature type="domain" description="HD Cas3-type" evidence="10">
    <location>
        <begin position="21"/>
        <end position="221"/>
    </location>
</feature>
<evidence type="ECO:0000313" key="12">
    <source>
        <dbReference type="Proteomes" id="UP000030848"/>
    </source>
</evidence>
<evidence type="ECO:0000313" key="11">
    <source>
        <dbReference type="EMBL" id="KHF42917.1"/>
    </source>
</evidence>
<dbReference type="PROSITE" id="PS51643">
    <property type="entry name" value="HD_CAS3"/>
    <property type="match status" value="1"/>
</dbReference>
<dbReference type="Pfam" id="PF18019">
    <property type="entry name" value="Cas3_HD"/>
    <property type="match status" value="1"/>
</dbReference>
<gene>
    <name evidence="11" type="ORF">MINT15_31190</name>
</gene>
<dbReference type="NCBIfam" id="TIGR01587">
    <property type="entry name" value="cas3_core"/>
    <property type="match status" value="1"/>
</dbReference>
<dbReference type="InterPro" id="IPR027417">
    <property type="entry name" value="P-loop_NTPase"/>
</dbReference>
<dbReference type="InterPro" id="IPR054712">
    <property type="entry name" value="Cas3-like_dom"/>
</dbReference>
<keyword evidence="4" id="KW-0479">Metal-binding</keyword>
<evidence type="ECO:0000256" key="1">
    <source>
        <dbReference type="ARBA" id="ARBA00006847"/>
    </source>
</evidence>
<dbReference type="RefSeq" id="WP_037311886.1">
    <property type="nucleotide sequence ID" value="NZ_FOWS01000001.1"/>
</dbReference>
<dbReference type="OrthoDB" id="9810236at2"/>
<dbReference type="GO" id="GO:0016787">
    <property type="term" value="F:hydrolase activity"/>
    <property type="evidence" value="ECO:0007669"/>
    <property type="project" value="UniProtKB-KW"/>
</dbReference>
<dbReference type="InterPro" id="IPR014001">
    <property type="entry name" value="Helicase_ATP-bd"/>
</dbReference>
<comment type="similarity">
    <text evidence="2">In the central section; belongs to the CRISPR-associated helicase Cas3 family.</text>
</comment>
<dbReference type="CDD" id="cd09641">
    <property type="entry name" value="Cas3''_I"/>
    <property type="match status" value="1"/>
</dbReference>
<dbReference type="Pfam" id="PF18395">
    <property type="entry name" value="Cas3_C"/>
    <property type="match status" value="1"/>
</dbReference>
<evidence type="ECO:0000256" key="4">
    <source>
        <dbReference type="ARBA" id="ARBA00022723"/>
    </source>
</evidence>
<evidence type="ECO:0000256" key="2">
    <source>
        <dbReference type="ARBA" id="ARBA00009046"/>
    </source>
</evidence>
<dbReference type="InterPro" id="IPR038257">
    <property type="entry name" value="CRISPR-assoc_Cas3_HD_sf"/>
</dbReference>
<proteinExistence type="inferred from homology"/>